<evidence type="ECO:0000259" key="2">
    <source>
        <dbReference type="Pfam" id="PF12172"/>
    </source>
</evidence>
<accession>A0A916J7W2</accession>
<dbReference type="GO" id="GO:0003677">
    <property type="term" value="F:DNA binding"/>
    <property type="evidence" value="ECO:0007669"/>
    <property type="project" value="UniProtKB-KW"/>
</dbReference>
<evidence type="ECO:0000313" key="4">
    <source>
        <dbReference type="Proteomes" id="UP000742786"/>
    </source>
</evidence>
<gene>
    <name evidence="3" type="ORF">GTOL_12688</name>
</gene>
<dbReference type="RefSeq" id="WP_220636617.1">
    <property type="nucleotide sequence ID" value="NZ_CAJQUM010000001.1"/>
</dbReference>
<dbReference type="InterPro" id="IPR052513">
    <property type="entry name" value="Thioester_dehydratase-like"/>
</dbReference>
<dbReference type="InterPro" id="IPR002878">
    <property type="entry name" value="ChsH2_C"/>
</dbReference>
<proteinExistence type="predicted"/>
<feature type="domain" description="ChsH2 rubredoxin-like zinc ribbon" evidence="2">
    <location>
        <begin position="20"/>
        <end position="52"/>
    </location>
</feature>
<sequence length="155" mass="17195">MDNFAQLAPIAEGLFTWPSDDPHLIGSKCLNCGAVKFPRQGSCSKCCSQNVEEIELEKRGTLWTWTIQAFPPKSPPYRGMDQQEQFVPFGVGYIELPGQVCVESPLTINDPALLYIGMPMELVVLPLNKNAQGIKVMSFAFRPATDLTSDRKDSK</sequence>
<dbReference type="InterPro" id="IPR012340">
    <property type="entry name" value="NA-bd_OB-fold"/>
</dbReference>
<evidence type="ECO:0000259" key="1">
    <source>
        <dbReference type="Pfam" id="PF01796"/>
    </source>
</evidence>
<reference evidence="3" key="1">
    <citation type="submission" date="2021-04" db="EMBL/GenBank/DDBJ databases">
        <authorList>
            <person name="Hornung B."/>
        </authorList>
    </citation>
    <scope>NUCLEOTIDE SEQUENCE</scope>
    <source>
        <strain evidence="3">G5G6</strain>
    </source>
</reference>
<dbReference type="PANTHER" id="PTHR34075:SF5">
    <property type="entry name" value="BLR3430 PROTEIN"/>
    <property type="match status" value="1"/>
</dbReference>
<dbReference type="Gene3D" id="6.10.30.10">
    <property type="match status" value="1"/>
</dbReference>
<feature type="domain" description="ChsH2 C-terminal OB-fold" evidence="1">
    <location>
        <begin position="54"/>
        <end position="124"/>
    </location>
</feature>
<name>A0A916J7W2_9PROT</name>
<comment type="caution">
    <text evidence="3">The sequence shown here is derived from an EMBL/GenBank/DDBJ whole genome shotgun (WGS) entry which is preliminary data.</text>
</comment>
<dbReference type="Pfam" id="PF01796">
    <property type="entry name" value="OB_ChsH2_C"/>
    <property type="match status" value="1"/>
</dbReference>
<dbReference type="Proteomes" id="UP000742786">
    <property type="component" value="Unassembled WGS sequence"/>
</dbReference>
<protein>
    <submittedName>
        <fullName evidence="3">DNA-binding protein</fullName>
    </submittedName>
</protein>
<dbReference type="SUPFAM" id="SSF50249">
    <property type="entry name" value="Nucleic acid-binding proteins"/>
    <property type="match status" value="1"/>
</dbReference>
<evidence type="ECO:0000313" key="3">
    <source>
        <dbReference type="EMBL" id="CAG4884805.1"/>
    </source>
</evidence>
<dbReference type="EMBL" id="CAJQUM010000001">
    <property type="protein sequence ID" value="CAG4884805.1"/>
    <property type="molecule type" value="Genomic_DNA"/>
</dbReference>
<keyword evidence="4" id="KW-1185">Reference proteome</keyword>
<organism evidence="3 4">
    <name type="scientific">Georgfuchsia toluolica</name>
    <dbReference type="NCBI Taxonomy" id="424218"/>
    <lineage>
        <taxon>Bacteria</taxon>
        <taxon>Pseudomonadati</taxon>
        <taxon>Pseudomonadota</taxon>
        <taxon>Betaproteobacteria</taxon>
        <taxon>Nitrosomonadales</taxon>
        <taxon>Sterolibacteriaceae</taxon>
        <taxon>Georgfuchsia</taxon>
    </lineage>
</organism>
<dbReference type="Pfam" id="PF12172">
    <property type="entry name" value="zf-ChsH2"/>
    <property type="match status" value="1"/>
</dbReference>
<dbReference type="AlphaFoldDB" id="A0A916J7W2"/>
<dbReference type="PANTHER" id="PTHR34075">
    <property type="entry name" value="BLR3430 PROTEIN"/>
    <property type="match status" value="1"/>
</dbReference>
<keyword evidence="3" id="KW-0238">DNA-binding</keyword>
<dbReference type="InterPro" id="IPR022002">
    <property type="entry name" value="ChsH2_Znr"/>
</dbReference>